<proteinExistence type="predicted"/>
<dbReference type="GeneID" id="20807504"/>
<keyword evidence="1" id="KW-0175">Coiled coil</keyword>
<dbReference type="VEuPathDB" id="FungiDB:H257_05508"/>
<gene>
    <name evidence="2" type="ORF">H257_05508</name>
</gene>
<evidence type="ECO:0000256" key="1">
    <source>
        <dbReference type="SAM" id="Coils"/>
    </source>
</evidence>
<protein>
    <submittedName>
        <fullName evidence="2">Uncharacterized protein</fullName>
    </submittedName>
</protein>
<sequence>MASVIEWLNGGRAEDKMSAAARLTQQRHLKYRAGKKARALELLQTKDALEATVQSLQDRARSRKPTSLLSWKSISVALRDSRDDAHRQNRDLRAQIHALQRLMSELGAWVDMTKELNPSCPTWRDTSLPQHPESRRMAKAWITQRMLHSTDAMFQQHGFPAWDAPQEVKDVWCDEDFTFSDMGIVCRSRRNYIDQQSLEDAISFIQNHCLAAVLILAPKDTITYETQETSTQLNTVVTPTGEFVNILCAAFHQGPDRCTLVVRHIVQDDLHAHPSGCRQRSRTMWFDFLRVRGGCTRKRVLTFTSQCHFTGEFDLEAEANTLGLSLTNCPDHLKESRFRLHVVQMTQSLRSQVQRDHFHATK</sequence>
<accession>W4GQJ9</accession>
<dbReference type="RefSeq" id="XP_009828719.1">
    <property type="nucleotide sequence ID" value="XM_009830417.1"/>
</dbReference>
<feature type="coiled-coil region" evidence="1">
    <location>
        <begin position="39"/>
        <end position="102"/>
    </location>
</feature>
<organism evidence="2">
    <name type="scientific">Aphanomyces astaci</name>
    <name type="common">Crayfish plague agent</name>
    <dbReference type="NCBI Taxonomy" id="112090"/>
    <lineage>
        <taxon>Eukaryota</taxon>
        <taxon>Sar</taxon>
        <taxon>Stramenopiles</taxon>
        <taxon>Oomycota</taxon>
        <taxon>Saprolegniomycetes</taxon>
        <taxon>Saprolegniales</taxon>
        <taxon>Verrucalvaceae</taxon>
        <taxon>Aphanomyces</taxon>
    </lineage>
</organism>
<dbReference type="EMBL" id="KI913123">
    <property type="protein sequence ID" value="ETV81982.1"/>
    <property type="molecule type" value="Genomic_DNA"/>
</dbReference>
<name>W4GQJ9_APHAT</name>
<evidence type="ECO:0000313" key="2">
    <source>
        <dbReference type="EMBL" id="ETV81982.1"/>
    </source>
</evidence>
<reference evidence="2" key="1">
    <citation type="submission" date="2013-12" db="EMBL/GenBank/DDBJ databases">
        <title>The Genome Sequence of Aphanomyces astaci APO3.</title>
        <authorList>
            <consortium name="The Broad Institute Genomics Platform"/>
            <person name="Russ C."/>
            <person name="Tyler B."/>
            <person name="van West P."/>
            <person name="Dieguez-Uribeondo J."/>
            <person name="Young S.K."/>
            <person name="Zeng Q."/>
            <person name="Gargeya S."/>
            <person name="Fitzgerald M."/>
            <person name="Abouelleil A."/>
            <person name="Alvarado L."/>
            <person name="Chapman S.B."/>
            <person name="Gainer-Dewar J."/>
            <person name="Goldberg J."/>
            <person name="Griggs A."/>
            <person name="Gujja S."/>
            <person name="Hansen M."/>
            <person name="Howarth C."/>
            <person name="Imamovic A."/>
            <person name="Ireland A."/>
            <person name="Larimer J."/>
            <person name="McCowan C."/>
            <person name="Murphy C."/>
            <person name="Pearson M."/>
            <person name="Poon T.W."/>
            <person name="Priest M."/>
            <person name="Roberts A."/>
            <person name="Saif S."/>
            <person name="Shea T."/>
            <person name="Sykes S."/>
            <person name="Wortman J."/>
            <person name="Nusbaum C."/>
            <person name="Birren B."/>
        </authorList>
    </citation>
    <scope>NUCLEOTIDE SEQUENCE [LARGE SCALE GENOMIC DNA]</scope>
    <source>
        <strain evidence="2">APO3</strain>
    </source>
</reference>
<dbReference type="OrthoDB" id="73027at2759"/>
<dbReference type="AlphaFoldDB" id="W4GQJ9"/>